<dbReference type="Proteomes" id="UP001615411">
    <property type="component" value="Unassembled WGS sequence"/>
</dbReference>
<evidence type="ECO:0000313" key="1">
    <source>
        <dbReference type="EMBL" id="MFJ1339553.1"/>
    </source>
</evidence>
<evidence type="ECO:0000313" key="2">
    <source>
        <dbReference type="Proteomes" id="UP001615411"/>
    </source>
</evidence>
<gene>
    <name evidence="1" type="ORF">ACIKP7_15635</name>
</gene>
<organism evidence="1 2">
    <name type="scientific">Pseudomonas caricapapayae</name>
    <dbReference type="NCBI Taxonomy" id="46678"/>
    <lineage>
        <taxon>Bacteria</taxon>
        <taxon>Pseudomonadati</taxon>
        <taxon>Pseudomonadota</taxon>
        <taxon>Gammaproteobacteria</taxon>
        <taxon>Pseudomonadales</taxon>
        <taxon>Pseudomonadaceae</taxon>
        <taxon>Pseudomonas</taxon>
    </lineage>
</organism>
<comment type="caution">
    <text evidence="1">The sequence shown here is derived from an EMBL/GenBank/DDBJ whole genome shotgun (WGS) entry which is preliminary data.</text>
</comment>
<reference evidence="1" key="1">
    <citation type="submission" date="2024-10" db="EMBL/GenBank/DDBJ databases">
        <title>Aeromonas and Pseudomonas from the Cagarras Archipelago, Rio de Janeiro, Brazil.</title>
        <authorList>
            <person name="Canellas A.L.B."/>
            <person name="Laport M.S."/>
        </authorList>
    </citation>
    <scope>NUCLEOTIDE SEQUENCE</scope>
    <source>
        <strain evidence="1">ACP-7</strain>
    </source>
</reference>
<keyword evidence="2" id="KW-1185">Reference proteome</keyword>
<sequence length="221" mass="23907">MSYRLTLGLVCLVLAGCQSPNPYVASSRPLPPAPPHAANTFDASAYPAPPRDFGRYRSWAWQNGQLPQGGALAEPAQLADAVSNALDQRGLRPARNGQAGDLLVSANVQLERRLQQVRDDYYPYGGYPYGGYPYSAYPYGGYGAYGSAGRYHNGYGVYASVPLVRTYEVEVMVVRVDLFDARDGQAVWSASAETASQGSQGEREDALRESVKKALNGYPPS</sequence>
<protein>
    <submittedName>
        <fullName evidence="1">DUF4136 domain-containing protein</fullName>
    </submittedName>
</protein>
<name>A0ACC7LXK7_9PSED</name>
<proteinExistence type="predicted"/>
<dbReference type="EMBL" id="JBIUGF010000047">
    <property type="protein sequence ID" value="MFJ1339553.1"/>
    <property type="molecule type" value="Genomic_DNA"/>
</dbReference>
<accession>A0ACC7LXK7</accession>